<dbReference type="Proteomes" id="UP000267145">
    <property type="component" value="Unassembled WGS sequence"/>
</dbReference>
<organism evidence="1 2">
    <name type="scientific">Verticillium nonalfalfae</name>
    <dbReference type="NCBI Taxonomy" id="1051616"/>
    <lineage>
        <taxon>Eukaryota</taxon>
        <taxon>Fungi</taxon>
        <taxon>Dikarya</taxon>
        <taxon>Ascomycota</taxon>
        <taxon>Pezizomycotina</taxon>
        <taxon>Sordariomycetes</taxon>
        <taxon>Hypocreomycetidae</taxon>
        <taxon>Glomerellales</taxon>
        <taxon>Plectosphaerellaceae</taxon>
        <taxon>Verticillium</taxon>
    </lineage>
</organism>
<dbReference type="GeneID" id="39606837"/>
<dbReference type="RefSeq" id="XP_028490801.1">
    <property type="nucleotide sequence ID" value="XM_028637341.1"/>
</dbReference>
<protein>
    <submittedName>
        <fullName evidence="1">Uncharacterized protein</fullName>
    </submittedName>
</protein>
<keyword evidence="2" id="KW-1185">Reference proteome</keyword>
<comment type="caution">
    <text evidence="1">The sequence shown here is derived from an EMBL/GenBank/DDBJ whole genome shotgun (WGS) entry which is preliminary data.</text>
</comment>
<dbReference type="EMBL" id="RBVV01000186">
    <property type="protein sequence ID" value="RNJ52643.1"/>
    <property type="molecule type" value="Genomic_DNA"/>
</dbReference>
<accession>A0A3M9XWM4</accession>
<gene>
    <name evidence="1" type="ORF">D7B24_003148</name>
</gene>
<sequence>MAPPPFGWASLPTEIKLIIWQYCIGTKLRLTRRKILFELHDLVRHHLSAEASPPQQSPNVSDGAAVYGCFCPGGGDTMTDKKMLGIVTSVRNPVSDSFSDLDYTPDPTSGSTTISTQLPFNRQAQLHVGEYHAKLQPFVTSSSSDVFRRDATQRFSS</sequence>
<dbReference type="AlphaFoldDB" id="A0A3M9XWM4"/>
<proteinExistence type="predicted"/>
<evidence type="ECO:0000313" key="2">
    <source>
        <dbReference type="Proteomes" id="UP000267145"/>
    </source>
</evidence>
<evidence type="ECO:0000313" key="1">
    <source>
        <dbReference type="EMBL" id="RNJ52643.1"/>
    </source>
</evidence>
<reference evidence="1 2" key="1">
    <citation type="submission" date="2018-10" db="EMBL/GenBank/DDBJ databases">
        <title>Genome sequence of Verticillium nonalfalfae VnAa140.</title>
        <authorList>
            <person name="Stajich J.E."/>
            <person name="Kasson M.T."/>
        </authorList>
    </citation>
    <scope>NUCLEOTIDE SEQUENCE [LARGE SCALE GENOMIC DNA]</scope>
    <source>
        <strain evidence="1 2">VnAa140</strain>
    </source>
</reference>
<name>A0A3M9XWM4_9PEZI</name>